<accession>A0A0H5QKX8</accession>
<feature type="non-terminal residue" evidence="3">
    <location>
        <position position="1"/>
    </location>
</feature>
<dbReference type="AlphaFoldDB" id="A0A0H5QKX8"/>
<dbReference type="PANTHER" id="PTHR43213:SF5">
    <property type="entry name" value="BIFUNCTIONAL DTTP_UTP PYROPHOSPHATASE_METHYLTRANSFERASE PROTEIN-RELATED"/>
    <property type="match status" value="1"/>
</dbReference>
<comment type="cofactor">
    <cofactor evidence="1">
        <name>a divalent metal cation</name>
        <dbReference type="ChEBI" id="CHEBI:60240"/>
    </cofactor>
</comment>
<organism evidence="3">
    <name type="scientific">Spongospora subterranea</name>
    <dbReference type="NCBI Taxonomy" id="70186"/>
    <lineage>
        <taxon>Eukaryota</taxon>
        <taxon>Sar</taxon>
        <taxon>Rhizaria</taxon>
        <taxon>Endomyxa</taxon>
        <taxon>Phytomyxea</taxon>
        <taxon>Plasmodiophorida</taxon>
        <taxon>Plasmodiophoridae</taxon>
        <taxon>Spongospora</taxon>
    </lineage>
</organism>
<dbReference type="InterPro" id="IPR029001">
    <property type="entry name" value="ITPase-like_fam"/>
</dbReference>
<proteinExistence type="inferred from homology"/>
<feature type="non-terminal residue" evidence="3">
    <location>
        <position position="237"/>
    </location>
</feature>
<evidence type="ECO:0000256" key="2">
    <source>
        <dbReference type="ARBA" id="ARBA00022801"/>
    </source>
</evidence>
<reference evidence="3" key="1">
    <citation type="submission" date="2015-04" db="EMBL/GenBank/DDBJ databases">
        <title>The genome sequence of the plant pathogenic Rhizarian Plasmodiophora brassicae reveals insights in its biotrophic life cycle and the origin of chitin synthesis.</title>
        <authorList>
            <person name="Schwelm A."/>
            <person name="Fogelqvist J."/>
            <person name="Knaust A."/>
            <person name="Julke S."/>
            <person name="Lilja T."/>
            <person name="Dhandapani V."/>
            <person name="Bonilla-Rosso G."/>
            <person name="Karlsson M."/>
            <person name="Shevchenko A."/>
            <person name="Choi S.R."/>
            <person name="Kim H.G."/>
            <person name="Park J.Y."/>
            <person name="Lim Y.P."/>
            <person name="Ludwig-Muller J."/>
            <person name="Dixelius C."/>
        </authorList>
    </citation>
    <scope>NUCLEOTIDE SEQUENCE</scope>
    <source>
        <tissue evidence="3">Potato root galls</tissue>
    </source>
</reference>
<evidence type="ECO:0008006" key="4">
    <source>
        <dbReference type="Google" id="ProtNLM"/>
    </source>
</evidence>
<dbReference type="Gene3D" id="3.90.950.10">
    <property type="match status" value="1"/>
</dbReference>
<dbReference type="EMBL" id="HACM01001554">
    <property type="protein sequence ID" value="CRZ01996.1"/>
    <property type="molecule type" value="Transcribed_RNA"/>
</dbReference>
<dbReference type="GO" id="GO:0047429">
    <property type="term" value="F:nucleoside triphosphate diphosphatase activity"/>
    <property type="evidence" value="ECO:0007669"/>
    <property type="project" value="InterPro"/>
</dbReference>
<dbReference type="Pfam" id="PF02545">
    <property type="entry name" value="Maf"/>
    <property type="match status" value="1"/>
</dbReference>
<dbReference type="PIRSF" id="PIRSF006305">
    <property type="entry name" value="Maf"/>
    <property type="match status" value="1"/>
</dbReference>
<keyword evidence="2" id="KW-0378">Hydrolase</keyword>
<dbReference type="PANTHER" id="PTHR43213">
    <property type="entry name" value="BIFUNCTIONAL DTTP/UTP PYROPHOSPHATASE/METHYLTRANSFERASE PROTEIN-RELATED"/>
    <property type="match status" value="1"/>
</dbReference>
<protein>
    <recommendedName>
        <fullName evidence="4">Septum formation protein Maf</fullName>
    </recommendedName>
</protein>
<evidence type="ECO:0000256" key="1">
    <source>
        <dbReference type="ARBA" id="ARBA00001968"/>
    </source>
</evidence>
<sequence length="237" mass="26130">GDRTVYNMIYDLIPSLASLKVYLASTSPRRRDILNQIGLDFCVVDSGFDESLIGHDRLSSPAEYVQASAYLKAVSGKALFPDADVVIGADTVVVFDGQILEKPKDDADGYEMIRKLSGSTNTVYTGVSVIFPCPNDDRVQNPEFIGRIMDLLPDGFCPRFNRTWVSSTDVTFGELDDDLIRAYIKTGDHRDKAGSYGIQGFAGTFVSGINGCHLNVMGFPLSEFVKHLRSVLFNKHQ</sequence>
<dbReference type="SUPFAM" id="SSF52972">
    <property type="entry name" value="ITPase-like"/>
    <property type="match status" value="1"/>
</dbReference>
<dbReference type="CDD" id="cd00555">
    <property type="entry name" value="Maf"/>
    <property type="match status" value="1"/>
</dbReference>
<dbReference type="HAMAP" id="MF_00528">
    <property type="entry name" value="Maf"/>
    <property type="match status" value="1"/>
</dbReference>
<dbReference type="InterPro" id="IPR003697">
    <property type="entry name" value="Maf-like"/>
</dbReference>
<name>A0A0H5QKX8_9EUKA</name>
<evidence type="ECO:0000313" key="3">
    <source>
        <dbReference type="EMBL" id="CRZ01996.1"/>
    </source>
</evidence>